<evidence type="ECO:0000313" key="1">
    <source>
        <dbReference type="EMBL" id="CAG8855931.1"/>
    </source>
</evidence>
<proteinExistence type="predicted"/>
<comment type="caution">
    <text evidence="1">The sequence shown here is derived from an EMBL/GenBank/DDBJ whole genome shotgun (WGS) entry which is preliminary data.</text>
</comment>
<dbReference type="Proteomes" id="UP000789901">
    <property type="component" value="Unassembled WGS sequence"/>
</dbReference>
<sequence>IKEKLKSRNKIKRIQYQPNESAAEFDFIDPTFVPDLNRSKS</sequence>
<organism evidence="1 2">
    <name type="scientific">Gigaspora margarita</name>
    <dbReference type="NCBI Taxonomy" id="4874"/>
    <lineage>
        <taxon>Eukaryota</taxon>
        <taxon>Fungi</taxon>
        <taxon>Fungi incertae sedis</taxon>
        <taxon>Mucoromycota</taxon>
        <taxon>Glomeromycotina</taxon>
        <taxon>Glomeromycetes</taxon>
        <taxon>Diversisporales</taxon>
        <taxon>Gigasporaceae</taxon>
        <taxon>Gigaspora</taxon>
    </lineage>
</organism>
<reference evidence="1 2" key="1">
    <citation type="submission" date="2021-06" db="EMBL/GenBank/DDBJ databases">
        <authorList>
            <person name="Kallberg Y."/>
            <person name="Tangrot J."/>
            <person name="Rosling A."/>
        </authorList>
    </citation>
    <scope>NUCLEOTIDE SEQUENCE [LARGE SCALE GENOMIC DNA]</scope>
    <source>
        <strain evidence="1 2">120-4 pot B 10/14</strain>
    </source>
</reference>
<gene>
    <name evidence="1" type="ORF">GMARGA_LOCUS44752</name>
</gene>
<name>A0ABN7XKV0_GIGMA</name>
<protein>
    <submittedName>
        <fullName evidence="1">39915_t:CDS:1</fullName>
    </submittedName>
</protein>
<evidence type="ECO:0000313" key="2">
    <source>
        <dbReference type="Proteomes" id="UP000789901"/>
    </source>
</evidence>
<feature type="non-terminal residue" evidence="1">
    <location>
        <position position="1"/>
    </location>
</feature>
<feature type="non-terminal residue" evidence="1">
    <location>
        <position position="41"/>
    </location>
</feature>
<accession>A0ABN7XKV0</accession>
<dbReference type="EMBL" id="CAJVQB010154623">
    <property type="protein sequence ID" value="CAG8855931.1"/>
    <property type="molecule type" value="Genomic_DNA"/>
</dbReference>
<keyword evidence="2" id="KW-1185">Reference proteome</keyword>